<feature type="compositionally biased region" description="Basic and acidic residues" evidence="4">
    <location>
        <begin position="154"/>
        <end position="182"/>
    </location>
</feature>
<dbReference type="eggNOG" id="KOG3404">
    <property type="taxonomic scope" value="Eukaryota"/>
</dbReference>
<dbReference type="InterPro" id="IPR001748">
    <property type="entry name" value="BUD31"/>
</dbReference>
<dbReference type="SMR" id="A2EKN9"/>
<reference evidence="5" key="2">
    <citation type="journal article" date="2007" name="Science">
        <title>Draft genome sequence of the sexually transmitted pathogen Trichomonas vaginalis.</title>
        <authorList>
            <person name="Carlton J.M."/>
            <person name="Hirt R.P."/>
            <person name="Silva J.C."/>
            <person name="Delcher A.L."/>
            <person name="Schatz M."/>
            <person name="Zhao Q."/>
            <person name="Wortman J.R."/>
            <person name="Bidwell S.L."/>
            <person name="Alsmark U.C.M."/>
            <person name="Besteiro S."/>
            <person name="Sicheritz-Ponten T."/>
            <person name="Noel C.J."/>
            <person name="Dacks J.B."/>
            <person name="Foster P.G."/>
            <person name="Simillion C."/>
            <person name="Van de Peer Y."/>
            <person name="Miranda-Saavedra D."/>
            <person name="Barton G.J."/>
            <person name="Westrop G.D."/>
            <person name="Mueller S."/>
            <person name="Dessi D."/>
            <person name="Fiori P.L."/>
            <person name="Ren Q."/>
            <person name="Paulsen I."/>
            <person name="Zhang H."/>
            <person name="Bastida-Corcuera F.D."/>
            <person name="Simoes-Barbosa A."/>
            <person name="Brown M.T."/>
            <person name="Hayes R.D."/>
            <person name="Mukherjee M."/>
            <person name="Okumura C.Y."/>
            <person name="Schneider R."/>
            <person name="Smith A.J."/>
            <person name="Vanacova S."/>
            <person name="Villalvazo M."/>
            <person name="Haas B.J."/>
            <person name="Pertea M."/>
            <person name="Feldblyum T.V."/>
            <person name="Utterback T.R."/>
            <person name="Shu C.L."/>
            <person name="Osoegawa K."/>
            <person name="de Jong P.J."/>
            <person name="Hrdy I."/>
            <person name="Horvathova L."/>
            <person name="Zubacova Z."/>
            <person name="Dolezal P."/>
            <person name="Malik S.B."/>
            <person name="Logsdon J.M. Jr."/>
            <person name="Henze K."/>
            <person name="Gupta A."/>
            <person name="Wang C.C."/>
            <person name="Dunne R.L."/>
            <person name="Upcroft J.A."/>
            <person name="Upcroft P."/>
            <person name="White O."/>
            <person name="Salzberg S.L."/>
            <person name="Tang P."/>
            <person name="Chiu C.-H."/>
            <person name="Lee Y.-S."/>
            <person name="Embley T.M."/>
            <person name="Coombs G.H."/>
            <person name="Mottram J.C."/>
            <person name="Tachezy J."/>
            <person name="Fraser-Liggett C.M."/>
            <person name="Johnson P.J."/>
        </authorList>
    </citation>
    <scope>NUCLEOTIDE SEQUENCE [LARGE SCALE GENOMIC DNA]</scope>
    <source>
        <strain evidence="5">G3</strain>
    </source>
</reference>
<comment type="subcellular location">
    <subcellularLocation>
        <location evidence="1">Nucleus</location>
    </subcellularLocation>
</comment>
<dbReference type="PANTHER" id="PTHR19411">
    <property type="entry name" value="PROTEIN BUD31-RELATED"/>
    <property type="match status" value="1"/>
</dbReference>
<dbReference type="OrthoDB" id="277109at2759"/>
<dbReference type="AlphaFoldDB" id="A2EKN9"/>
<dbReference type="GO" id="GO:0000398">
    <property type="term" value="P:mRNA splicing, via spliceosome"/>
    <property type="evidence" value="ECO:0000318"/>
    <property type="project" value="GO_Central"/>
</dbReference>
<dbReference type="FunCoup" id="A2EKN9">
    <property type="interactions" value="573"/>
</dbReference>
<dbReference type="Pfam" id="PF01125">
    <property type="entry name" value="BUD31"/>
    <property type="match status" value="1"/>
</dbReference>
<sequence length="182" mass="21532">MDPRVRKRSSLKPPPGWDEISAEVMRLNEEMRAAETSTYQEENNKEKMWKVMRCNWKRSRIIYEMRYKSHTMSKELYEWIVRQGYADNNLIDYWRKPGYDRLCCVACAARNSDHGGTCICRVPRNKRQKDLKCFHCGCPGCCSGDFSDSDNEEEPKQETEPQKQEQEPTKQEQEPPKPENNQ</sequence>
<name>A2EKN9_TRIV3</name>
<evidence type="ECO:0000313" key="5">
    <source>
        <dbReference type="EMBL" id="EAY06778.1"/>
    </source>
</evidence>
<proteinExistence type="inferred from homology"/>
<dbReference type="RefSeq" id="XP_001319001.1">
    <property type="nucleotide sequence ID" value="XM_001318966.1"/>
</dbReference>
<dbReference type="InParanoid" id="A2EKN9"/>
<evidence type="ECO:0000256" key="4">
    <source>
        <dbReference type="SAM" id="MobiDB-lite"/>
    </source>
</evidence>
<dbReference type="VEuPathDB" id="TrichDB:TVAGG3_0931360"/>
<feature type="region of interest" description="Disordered" evidence="4">
    <location>
        <begin position="147"/>
        <end position="182"/>
    </location>
</feature>
<dbReference type="OMA" id="FGTSCIC"/>
<reference evidence="5" key="1">
    <citation type="submission" date="2006-10" db="EMBL/GenBank/DDBJ databases">
        <authorList>
            <person name="Amadeo P."/>
            <person name="Zhao Q."/>
            <person name="Wortman J."/>
            <person name="Fraser-Liggett C."/>
            <person name="Carlton J."/>
        </authorList>
    </citation>
    <scope>NUCLEOTIDE SEQUENCE</scope>
    <source>
        <strain evidence="5">G3</strain>
    </source>
</reference>
<evidence type="ECO:0000256" key="2">
    <source>
        <dbReference type="ARBA" id="ARBA00005287"/>
    </source>
</evidence>
<organism evidence="5 6">
    <name type="scientific">Trichomonas vaginalis (strain ATCC PRA-98 / G3)</name>
    <dbReference type="NCBI Taxonomy" id="412133"/>
    <lineage>
        <taxon>Eukaryota</taxon>
        <taxon>Metamonada</taxon>
        <taxon>Parabasalia</taxon>
        <taxon>Trichomonadida</taxon>
        <taxon>Trichomonadidae</taxon>
        <taxon>Trichomonas</taxon>
    </lineage>
</organism>
<dbReference type="GO" id="GO:0005681">
    <property type="term" value="C:spliceosomal complex"/>
    <property type="evidence" value="ECO:0000318"/>
    <property type="project" value="GO_Central"/>
</dbReference>
<dbReference type="PRINTS" id="PR00322">
    <property type="entry name" value="G10"/>
</dbReference>
<dbReference type="STRING" id="5722.A2EKN9"/>
<keyword evidence="6" id="KW-1185">Reference proteome</keyword>
<dbReference type="PANTHER" id="PTHR19411:SF0">
    <property type="entry name" value="PROTEIN BUD31 HOMOLOG"/>
    <property type="match status" value="1"/>
</dbReference>
<evidence type="ECO:0000256" key="3">
    <source>
        <dbReference type="ARBA" id="ARBA00023242"/>
    </source>
</evidence>
<evidence type="ECO:0000256" key="1">
    <source>
        <dbReference type="ARBA" id="ARBA00004123"/>
    </source>
</evidence>
<dbReference type="Proteomes" id="UP000001542">
    <property type="component" value="Unassembled WGS sequence"/>
</dbReference>
<protein>
    <submittedName>
        <fullName evidence="5">G10 protein</fullName>
    </submittedName>
</protein>
<dbReference type="EMBL" id="DS113415">
    <property type="protein sequence ID" value="EAY06778.1"/>
    <property type="molecule type" value="Genomic_DNA"/>
</dbReference>
<accession>A2EKN9</accession>
<evidence type="ECO:0000313" key="6">
    <source>
        <dbReference type="Proteomes" id="UP000001542"/>
    </source>
</evidence>
<gene>
    <name evidence="5" type="ORF">TVAG_103280</name>
</gene>
<dbReference type="VEuPathDB" id="TrichDB:TVAG_103280"/>
<comment type="similarity">
    <text evidence="2">Belongs to the BUD31 (G10) family.</text>
</comment>
<dbReference type="KEGG" id="tva:4764660"/>
<keyword evidence="3" id="KW-0539">Nucleus</keyword>